<dbReference type="SMART" id="SM00823">
    <property type="entry name" value="PKS_PP"/>
    <property type="match status" value="1"/>
</dbReference>
<dbReference type="Gene3D" id="3.90.180.10">
    <property type="entry name" value="Medium-chain alcohol dehydrogenases, catalytic domain"/>
    <property type="match status" value="1"/>
</dbReference>
<feature type="non-terminal residue" evidence="4">
    <location>
        <position position="1"/>
    </location>
</feature>
<dbReference type="PANTHER" id="PTHR43775:SF28">
    <property type="entry name" value="SYNTHASE, PUTATIVE-RELATED"/>
    <property type="match status" value="1"/>
</dbReference>
<reference evidence="4" key="1">
    <citation type="journal article" date="2020" name="Stud. Mycol.">
        <title>101 Dothideomycetes genomes: a test case for predicting lifestyles and emergence of pathogens.</title>
        <authorList>
            <person name="Haridas S."/>
            <person name="Albert R."/>
            <person name="Binder M."/>
            <person name="Bloem J."/>
            <person name="Labutti K."/>
            <person name="Salamov A."/>
            <person name="Andreopoulos B."/>
            <person name="Baker S."/>
            <person name="Barry K."/>
            <person name="Bills G."/>
            <person name="Bluhm B."/>
            <person name="Cannon C."/>
            <person name="Castanera R."/>
            <person name="Culley D."/>
            <person name="Daum C."/>
            <person name="Ezra D."/>
            <person name="Gonzalez J."/>
            <person name="Henrissat B."/>
            <person name="Kuo A."/>
            <person name="Liang C."/>
            <person name="Lipzen A."/>
            <person name="Lutzoni F."/>
            <person name="Magnuson J."/>
            <person name="Mondo S."/>
            <person name="Nolan M."/>
            <person name="Ohm R."/>
            <person name="Pangilinan J."/>
            <person name="Park H.-J."/>
            <person name="Ramirez L."/>
            <person name="Alfaro M."/>
            <person name="Sun H."/>
            <person name="Tritt A."/>
            <person name="Yoshinaga Y."/>
            <person name="Zwiers L.-H."/>
            <person name="Turgeon B."/>
            <person name="Goodwin S."/>
            <person name="Spatafora J."/>
            <person name="Crous P."/>
            <person name="Grigoriev I."/>
        </authorList>
    </citation>
    <scope>NUCLEOTIDE SEQUENCE</scope>
    <source>
        <strain evidence="4">CBS 675.92</strain>
    </source>
</reference>
<dbReference type="GO" id="GO:0044550">
    <property type="term" value="P:secondary metabolite biosynthetic process"/>
    <property type="evidence" value="ECO:0007669"/>
    <property type="project" value="TreeGrafter"/>
</dbReference>
<dbReference type="InterPro" id="IPR036736">
    <property type="entry name" value="ACP-like_sf"/>
</dbReference>
<dbReference type="GO" id="GO:0006633">
    <property type="term" value="P:fatty acid biosynthetic process"/>
    <property type="evidence" value="ECO:0007669"/>
    <property type="project" value="TreeGrafter"/>
</dbReference>
<sequence length="648" mass="69479">FASRVVTPERLCEKIPSDLSFEDAATMPAVFSTALCSLFNIGGLRKGQSVLIHSAAGGVGLAAVQLASMAGAVIYATVGNEDKAQYLVKTFGLPRDHIFSSRDASFLPALMKETNSRGVDLALNSLSGELLHATWRCVAEFGKLVEIGKRDFLGGGKLDMEVFLAGRSYCCFYLDAEMARRQSLVKELLQAIVRHLRMGHITPLSPKTVLNASSIQEGFRLLQQGTHIGKIVFSIRGPDGSITIPPKAIVKPVQKLQLDGSASFLLVGGLGGLGRAVAKHLVTQGARHLLFMSRGAGSGPEDDDTRRELESMGCKVSILRGSVVSKADVSHAISQAPNLKGIVQASMVLRDENFIRMSLDDWNQAVAPKVQGTWNLHHATVEAGIKLDFFVLFSSMSGVTGQAGQANYAGANTFLDSFVQYRTRLSLACSALDIGAVQDVGHVSQDEALLKRMKAVSAHGITEPELMEAFSAAILIAKSPSPAALQTNHGEYVDRNTIGLGLSTNVPLNTKDSRAFWRKDRRIAVYHNNSGTSGVDSAGNMGSDGLKSFLARAKSDSSILKTEDSTNLLAKEIGKKLCGFLLRSDDDLDTSVPLTQLGMDSLVGVEMRGWWRQAFGFDISVLELLGMGNLDGLGRHASEGLLKVFGDA</sequence>
<organism evidence="4 5">
    <name type="scientific">Byssothecium circinans</name>
    <dbReference type="NCBI Taxonomy" id="147558"/>
    <lineage>
        <taxon>Eukaryota</taxon>
        <taxon>Fungi</taxon>
        <taxon>Dikarya</taxon>
        <taxon>Ascomycota</taxon>
        <taxon>Pezizomycotina</taxon>
        <taxon>Dothideomycetes</taxon>
        <taxon>Pleosporomycetidae</taxon>
        <taxon>Pleosporales</taxon>
        <taxon>Massarineae</taxon>
        <taxon>Massarinaceae</taxon>
        <taxon>Byssothecium</taxon>
    </lineage>
</organism>
<dbReference type="SUPFAM" id="SSF51735">
    <property type="entry name" value="NAD(P)-binding Rossmann-fold domains"/>
    <property type="match status" value="2"/>
</dbReference>
<evidence type="ECO:0000259" key="3">
    <source>
        <dbReference type="PROSITE" id="PS50075"/>
    </source>
</evidence>
<dbReference type="InterPro" id="IPR002364">
    <property type="entry name" value="Quin_OxRdtase/zeta-crystal_CS"/>
</dbReference>
<dbReference type="SMART" id="SM00822">
    <property type="entry name" value="PKS_KR"/>
    <property type="match status" value="1"/>
</dbReference>
<keyword evidence="2" id="KW-0597">Phosphoprotein</keyword>
<evidence type="ECO:0000256" key="1">
    <source>
        <dbReference type="ARBA" id="ARBA00022450"/>
    </source>
</evidence>
<proteinExistence type="predicted"/>
<dbReference type="Gene3D" id="3.40.50.720">
    <property type="entry name" value="NAD(P)-binding Rossmann-like Domain"/>
    <property type="match status" value="1"/>
</dbReference>
<dbReference type="EMBL" id="ML976978">
    <property type="protein sequence ID" value="KAF1962721.1"/>
    <property type="molecule type" value="Genomic_DNA"/>
</dbReference>
<accession>A0A6A5UCT6</accession>
<keyword evidence="5" id="KW-1185">Reference proteome</keyword>
<dbReference type="Pfam" id="PF00550">
    <property type="entry name" value="PP-binding"/>
    <property type="match status" value="1"/>
</dbReference>
<protein>
    <submittedName>
        <fullName evidence="4">KR-domain-containing protein</fullName>
    </submittedName>
</protein>
<dbReference type="PROSITE" id="PS50075">
    <property type="entry name" value="CARRIER"/>
    <property type="match status" value="1"/>
</dbReference>
<dbReference type="Pfam" id="PF00107">
    <property type="entry name" value="ADH_zinc_N"/>
    <property type="match status" value="1"/>
</dbReference>
<feature type="domain" description="Carrier" evidence="3">
    <location>
        <begin position="564"/>
        <end position="641"/>
    </location>
</feature>
<dbReference type="SMART" id="SM00829">
    <property type="entry name" value="PKS_ER"/>
    <property type="match status" value="1"/>
</dbReference>
<dbReference type="PANTHER" id="PTHR43775">
    <property type="entry name" value="FATTY ACID SYNTHASE"/>
    <property type="match status" value="1"/>
</dbReference>
<dbReference type="PROSITE" id="PS01162">
    <property type="entry name" value="QOR_ZETA_CRYSTAL"/>
    <property type="match status" value="1"/>
</dbReference>
<dbReference type="GO" id="GO:0031177">
    <property type="term" value="F:phosphopantetheine binding"/>
    <property type="evidence" value="ECO:0007669"/>
    <property type="project" value="InterPro"/>
</dbReference>
<dbReference type="InterPro" id="IPR057326">
    <property type="entry name" value="KR_dom"/>
</dbReference>
<dbReference type="Gene3D" id="1.10.1200.10">
    <property type="entry name" value="ACP-like"/>
    <property type="match status" value="1"/>
</dbReference>
<name>A0A6A5UCT6_9PLEO</name>
<dbReference type="OrthoDB" id="329835at2759"/>
<evidence type="ECO:0000256" key="2">
    <source>
        <dbReference type="ARBA" id="ARBA00022553"/>
    </source>
</evidence>
<dbReference type="GO" id="GO:0016491">
    <property type="term" value="F:oxidoreductase activity"/>
    <property type="evidence" value="ECO:0007669"/>
    <property type="project" value="InterPro"/>
</dbReference>
<dbReference type="Pfam" id="PF08659">
    <property type="entry name" value="KR"/>
    <property type="match status" value="1"/>
</dbReference>
<dbReference type="AlphaFoldDB" id="A0A6A5UCT6"/>
<dbReference type="InterPro" id="IPR036291">
    <property type="entry name" value="NAD(P)-bd_dom_sf"/>
</dbReference>
<dbReference type="InterPro" id="IPR050091">
    <property type="entry name" value="PKS_NRPS_Biosynth_Enz"/>
</dbReference>
<evidence type="ECO:0000313" key="5">
    <source>
        <dbReference type="Proteomes" id="UP000800035"/>
    </source>
</evidence>
<dbReference type="InterPro" id="IPR013968">
    <property type="entry name" value="PKS_KR"/>
</dbReference>
<dbReference type="InterPro" id="IPR009081">
    <property type="entry name" value="PP-bd_ACP"/>
</dbReference>
<gene>
    <name evidence="4" type="ORF">CC80DRAFT_399401</name>
</gene>
<evidence type="ECO:0000313" key="4">
    <source>
        <dbReference type="EMBL" id="KAF1962721.1"/>
    </source>
</evidence>
<dbReference type="InterPro" id="IPR020843">
    <property type="entry name" value="ER"/>
</dbReference>
<dbReference type="GO" id="GO:0008270">
    <property type="term" value="F:zinc ion binding"/>
    <property type="evidence" value="ECO:0007669"/>
    <property type="project" value="InterPro"/>
</dbReference>
<dbReference type="Proteomes" id="UP000800035">
    <property type="component" value="Unassembled WGS sequence"/>
</dbReference>
<dbReference type="InterPro" id="IPR013149">
    <property type="entry name" value="ADH-like_C"/>
</dbReference>
<keyword evidence="1" id="KW-0596">Phosphopantetheine</keyword>
<dbReference type="InterPro" id="IPR020806">
    <property type="entry name" value="PKS_PP-bd"/>
</dbReference>
<dbReference type="SUPFAM" id="SSF47336">
    <property type="entry name" value="ACP-like"/>
    <property type="match status" value="1"/>
</dbReference>
<dbReference type="GO" id="GO:0004312">
    <property type="term" value="F:fatty acid synthase activity"/>
    <property type="evidence" value="ECO:0007669"/>
    <property type="project" value="TreeGrafter"/>
</dbReference>
<dbReference type="CDD" id="cd05195">
    <property type="entry name" value="enoyl_red"/>
    <property type="match status" value="1"/>
</dbReference>